<evidence type="ECO:0000313" key="2">
    <source>
        <dbReference type="Proteomes" id="UP000823399"/>
    </source>
</evidence>
<evidence type="ECO:0000313" key="1">
    <source>
        <dbReference type="EMBL" id="KAG2094393.1"/>
    </source>
</evidence>
<dbReference type="OrthoDB" id="2689785at2759"/>
<sequence length="199" mass="22906">MASKIISRKDNTLKARFNPYGRPSPRSLRGTMNAYEMQELEWGIKASIKSYQRELRQREDDKDVWMGFAMDLDLPISTGSGTYGCADTTMVDDENGPLAIVSTTNDCGEAQWYQYQSPKKRKLVRRLHTRVNKYIDRHCEIKHVSTEQLRERMYIALQTALLDVDVDEIMLPEASPDEAKVRKHSGLQQDCLTSLMVTR</sequence>
<dbReference type="AlphaFoldDB" id="A0A9P7JNP0"/>
<proteinExistence type="predicted"/>
<organism evidence="1 2">
    <name type="scientific">Suillus discolor</name>
    <dbReference type="NCBI Taxonomy" id="1912936"/>
    <lineage>
        <taxon>Eukaryota</taxon>
        <taxon>Fungi</taxon>
        <taxon>Dikarya</taxon>
        <taxon>Basidiomycota</taxon>
        <taxon>Agaricomycotina</taxon>
        <taxon>Agaricomycetes</taxon>
        <taxon>Agaricomycetidae</taxon>
        <taxon>Boletales</taxon>
        <taxon>Suillineae</taxon>
        <taxon>Suillaceae</taxon>
        <taxon>Suillus</taxon>
    </lineage>
</organism>
<gene>
    <name evidence="1" type="ORF">F5147DRAFT_778997</name>
</gene>
<protein>
    <submittedName>
        <fullName evidence="1">Uncharacterized protein</fullName>
    </submittedName>
</protein>
<comment type="caution">
    <text evidence="1">The sequence shown here is derived from an EMBL/GenBank/DDBJ whole genome shotgun (WGS) entry which is preliminary data.</text>
</comment>
<dbReference type="Proteomes" id="UP000823399">
    <property type="component" value="Unassembled WGS sequence"/>
</dbReference>
<reference evidence="1" key="1">
    <citation type="journal article" date="2020" name="New Phytol.">
        <title>Comparative genomics reveals dynamic genome evolution in host specialist ectomycorrhizal fungi.</title>
        <authorList>
            <person name="Lofgren L.A."/>
            <person name="Nguyen N.H."/>
            <person name="Vilgalys R."/>
            <person name="Ruytinx J."/>
            <person name="Liao H.L."/>
            <person name="Branco S."/>
            <person name="Kuo A."/>
            <person name="LaButti K."/>
            <person name="Lipzen A."/>
            <person name="Andreopoulos W."/>
            <person name="Pangilinan J."/>
            <person name="Riley R."/>
            <person name="Hundley H."/>
            <person name="Na H."/>
            <person name="Barry K."/>
            <person name="Grigoriev I.V."/>
            <person name="Stajich J.E."/>
            <person name="Kennedy P.G."/>
        </authorList>
    </citation>
    <scope>NUCLEOTIDE SEQUENCE</scope>
    <source>
        <strain evidence="1">FC423</strain>
    </source>
</reference>
<dbReference type="RefSeq" id="XP_041287513.1">
    <property type="nucleotide sequence ID" value="XM_041442223.1"/>
</dbReference>
<dbReference type="EMBL" id="JABBWM010000079">
    <property type="protein sequence ID" value="KAG2094393.1"/>
    <property type="molecule type" value="Genomic_DNA"/>
</dbReference>
<dbReference type="GeneID" id="64704482"/>
<name>A0A9P7JNP0_9AGAM</name>
<keyword evidence="2" id="KW-1185">Reference proteome</keyword>
<accession>A0A9P7JNP0</accession>